<evidence type="ECO:0000256" key="4">
    <source>
        <dbReference type="ARBA" id="ARBA00023235"/>
    </source>
</evidence>
<name>A0A502FZJ0_9SPHN</name>
<dbReference type="OrthoDB" id="9758578at2"/>
<dbReference type="GO" id="GO:0005811">
    <property type="term" value="C:lipid droplet"/>
    <property type="evidence" value="ECO:0007669"/>
    <property type="project" value="InterPro"/>
</dbReference>
<evidence type="ECO:0000256" key="2">
    <source>
        <dbReference type="ARBA" id="ARBA00009755"/>
    </source>
</evidence>
<reference evidence="7 8" key="1">
    <citation type="journal article" date="2019" name="Environ. Microbiol.">
        <title>Species interactions and distinct microbial communities in high Arctic permafrost affected cryosols are associated with the CH4 and CO2 gas fluxes.</title>
        <authorList>
            <person name="Altshuler I."/>
            <person name="Hamel J."/>
            <person name="Turney S."/>
            <person name="Magnuson E."/>
            <person name="Levesque R."/>
            <person name="Greer C."/>
            <person name="Whyte L.G."/>
        </authorList>
    </citation>
    <scope>NUCLEOTIDE SEQUENCE [LARGE SCALE GENOMIC DNA]</scope>
    <source>
        <strain evidence="7 8">E6.1</strain>
    </source>
</reference>
<keyword evidence="8" id="KW-1185">Reference proteome</keyword>
<dbReference type="SUPFAM" id="SSF48239">
    <property type="entry name" value="Terpenoid cyclases/Protein prenyltransferases"/>
    <property type="match status" value="2"/>
</dbReference>
<evidence type="ECO:0000259" key="5">
    <source>
        <dbReference type="Pfam" id="PF13243"/>
    </source>
</evidence>
<dbReference type="InterPro" id="IPR002365">
    <property type="entry name" value="Terpene_synthase_CS"/>
</dbReference>
<dbReference type="UniPathway" id="UPA00337"/>
<keyword evidence="3" id="KW-0677">Repeat</keyword>
<dbReference type="PANTHER" id="PTHR11764">
    <property type="entry name" value="TERPENE CYCLASE/MUTASE FAMILY MEMBER"/>
    <property type="match status" value="1"/>
</dbReference>
<evidence type="ECO:0000313" key="8">
    <source>
        <dbReference type="Proteomes" id="UP000319931"/>
    </source>
</evidence>
<dbReference type="RefSeq" id="WP_140850073.1">
    <property type="nucleotide sequence ID" value="NZ_RCZC01000002.1"/>
</dbReference>
<comment type="pathway">
    <text evidence="1">Secondary metabolite biosynthesis; hopanoid biosynthesis.</text>
</comment>
<accession>A0A502FZJ0</accession>
<dbReference type="InterPro" id="IPR032696">
    <property type="entry name" value="SQ_cyclase_C"/>
</dbReference>
<evidence type="ECO:0000259" key="6">
    <source>
        <dbReference type="Pfam" id="PF13249"/>
    </source>
</evidence>
<dbReference type="GO" id="GO:0016866">
    <property type="term" value="F:intramolecular transferase activity"/>
    <property type="evidence" value="ECO:0007669"/>
    <property type="project" value="InterPro"/>
</dbReference>
<dbReference type="AlphaFoldDB" id="A0A502FZJ0"/>
<dbReference type="GO" id="GO:0016104">
    <property type="term" value="P:triterpenoid biosynthetic process"/>
    <property type="evidence" value="ECO:0007669"/>
    <property type="project" value="InterPro"/>
</dbReference>
<dbReference type="Pfam" id="PF13249">
    <property type="entry name" value="SQHop_cyclase_N"/>
    <property type="match status" value="1"/>
</dbReference>
<dbReference type="NCBIfam" id="TIGR01787">
    <property type="entry name" value="squalene_cyclas"/>
    <property type="match status" value="1"/>
</dbReference>
<sequence length="686" mass="75121">MTIETIDRASLVNEADATANRAAAALGELQRADGHWVFELEADATIPAEYVLLKHYLGEPRDAEIERKIGNYLRRIQSPSHHGWGLFHGGSFDVSASVKAYFALKMIGDPVDAPHMVQARAAIHKAGGAAAVNVFTRIQLALFDCADWKTVPTLPVDLILLPRWFPVHLSKMSYWARTVIVPLLVLAAKKPVARNLSGVRVDELYTHKRAPLESRAAGTKRAWTAFFGGVDMVLKAAEPLWPKRTRRRAIRACLSFVTERLNGEDGLGAIYPAMANSVMMLDCLGCPADDRMRMIARESVERLLVIKDDEAYCQPCVSPVWDTALAAHAMLEAGGDEAEARAMAGLAWLKPLQVLDVKGDWAEEKPDVRPGGWAFQYNNAHYPDLDDTAVVVMAMDRAKDLATLSPSPSGEGLGWGRAANRTMGAETTSPPPAPPLKGRGEDYAESIARGVEWTVGLQSKDGGWGAFDADNSYHYLNNIPFADHGALLDPPTSDVTARVVSMLAQLGETDSPRMKAALAFLEKEQMADGSWFGRWGVNYIYGTWSVLCALNAAGLDAKHPMMRKGADWLLHIQNLDGGWGEDCESYALDYKGYTPAPSTASQTGWALLALMAAGKVDHPAVERGVRHLIATQAADGLWGQEKYTGGGFPRVFYLRYHGYPAYFPLWAVARYRNLKRSNAGRPAFGM</sequence>
<dbReference type="InterPro" id="IPR018333">
    <property type="entry name" value="Squalene_cyclase"/>
</dbReference>
<dbReference type="EMBL" id="RCZC01000002">
    <property type="protein sequence ID" value="TPG54934.1"/>
    <property type="molecule type" value="Genomic_DNA"/>
</dbReference>
<feature type="domain" description="Squalene cyclase C-terminal" evidence="5">
    <location>
        <begin position="317"/>
        <end position="399"/>
    </location>
</feature>
<evidence type="ECO:0000256" key="3">
    <source>
        <dbReference type="ARBA" id="ARBA00022737"/>
    </source>
</evidence>
<comment type="similarity">
    <text evidence="2">Belongs to the terpene cyclase/mutase family.</text>
</comment>
<dbReference type="Gene3D" id="1.50.10.20">
    <property type="match status" value="1"/>
</dbReference>
<gene>
    <name evidence="7" type="ORF">EAH76_10095</name>
</gene>
<proteinExistence type="inferred from homology"/>
<evidence type="ECO:0000256" key="1">
    <source>
        <dbReference type="ARBA" id="ARBA00004999"/>
    </source>
</evidence>
<dbReference type="InterPro" id="IPR032697">
    <property type="entry name" value="SQ_cyclase_N"/>
</dbReference>
<dbReference type="Pfam" id="PF13243">
    <property type="entry name" value="SQHop_cyclase_C"/>
    <property type="match status" value="2"/>
</dbReference>
<dbReference type="PANTHER" id="PTHR11764:SF20">
    <property type="entry name" value="LANOSTEROL SYNTHASE"/>
    <property type="match status" value="1"/>
</dbReference>
<keyword evidence="4" id="KW-0413">Isomerase</keyword>
<feature type="domain" description="Squalene cyclase N-terminal" evidence="6">
    <location>
        <begin position="20"/>
        <end position="308"/>
    </location>
</feature>
<dbReference type="PROSITE" id="PS01074">
    <property type="entry name" value="TERPENE_SYNTHASES"/>
    <property type="match status" value="1"/>
</dbReference>
<protein>
    <submittedName>
        <fullName evidence="7">Squalene--hopene cyclase</fullName>
    </submittedName>
</protein>
<evidence type="ECO:0000313" key="7">
    <source>
        <dbReference type="EMBL" id="TPG54934.1"/>
    </source>
</evidence>
<dbReference type="InterPro" id="IPR008930">
    <property type="entry name" value="Terpenoid_cyclase/PrenylTrfase"/>
</dbReference>
<organism evidence="7 8">
    <name type="scientific">Sphingomonas glacialis</name>
    <dbReference type="NCBI Taxonomy" id="658225"/>
    <lineage>
        <taxon>Bacteria</taxon>
        <taxon>Pseudomonadati</taxon>
        <taxon>Pseudomonadota</taxon>
        <taxon>Alphaproteobacteria</taxon>
        <taxon>Sphingomonadales</taxon>
        <taxon>Sphingomonadaceae</taxon>
        <taxon>Sphingomonas</taxon>
    </lineage>
</organism>
<comment type="caution">
    <text evidence="7">The sequence shown here is derived from an EMBL/GenBank/DDBJ whole genome shotgun (WGS) entry which is preliminary data.</text>
</comment>
<feature type="domain" description="Squalene cyclase C-terminal" evidence="5">
    <location>
        <begin position="442"/>
        <end position="673"/>
    </location>
</feature>
<dbReference type="SFLD" id="SFLDG01016">
    <property type="entry name" value="Prenyltransferase_Like_2"/>
    <property type="match status" value="1"/>
</dbReference>
<dbReference type="Proteomes" id="UP000319931">
    <property type="component" value="Unassembled WGS sequence"/>
</dbReference>
<dbReference type="CDD" id="cd02892">
    <property type="entry name" value="SQCY_1"/>
    <property type="match status" value="1"/>
</dbReference>